<dbReference type="GO" id="GO:0004321">
    <property type="term" value="F:fatty-acyl-CoA synthase activity"/>
    <property type="evidence" value="ECO:0007669"/>
    <property type="project" value="TreeGrafter"/>
</dbReference>
<organism evidence="8 9">
    <name type="scientific">Knoellia remsis</name>
    <dbReference type="NCBI Taxonomy" id="407159"/>
    <lineage>
        <taxon>Bacteria</taxon>
        <taxon>Bacillati</taxon>
        <taxon>Actinomycetota</taxon>
        <taxon>Actinomycetes</taxon>
        <taxon>Micrococcales</taxon>
        <taxon>Intrasporangiaceae</taxon>
        <taxon>Knoellia</taxon>
    </lineage>
</organism>
<dbReference type="SUPFAM" id="SSF56801">
    <property type="entry name" value="Acetyl-CoA synthetase-like"/>
    <property type="match status" value="1"/>
</dbReference>
<evidence type="ECO:0000256" key="2">
    <source>
        <dbReference type="ARBA" id="ARBA00022598"/>
    </source>
</evidence>
<comment type="caution">
    <text evidence="8">The sequence shown here is derived from an EMBL/GenBank/DDBJ whole genome shotgun (WGS) entry which is preliminary data.</text>
</comment>
<keyword evidence="2" id="KW-0436">Ligase</keyword>
<dbReference type="GO" id="GO:0006633">
    <property type="term" value="P:fatty acid biosynthetic process"/>
    <property type="evidence" value="ECO:0007669"/>
    <property type="project" value="TreeGrafter"/>
</dbReference>
<dbReference type="InterPro" id="IPR042099">
    <property type="entry name" value="ANL_N_sf"/>
</dbReference>
<evidence type="ECO:0000256" key="3">
    <source>
        <dbReference type="ARBA" id="ARBA00022741"/>
    </source>
</evidence>
<dbReference type="FunFam" id="3.30.300.30:FF:000028">
    <property type="entry name" value="AMP-dependent synthetase"/>
    <property type="match status" value="1"/>
</dbReference>
<dbReference type="GO" id="GO:0015645">
    <property type="term" value="F:fatty acid ligase activity"/>
    <property type="evidence" value="ECO:0007669"/>
    <property type="project" value="TreeGrafter"/>
</dbReference>
<dbReference type="PROSITE" id="PS00455">
    <property type="entry name" value="AMP_BINDING"/>
    <property type="match status" value="1"/>
</dbReference>
<dbReference type="EMBL" id="PVTI01000016">
    <property type="protein sequence ID" value="PRY57090.1"/>
    <property type="molecule type" value="Genomic_DNA"/>
</dbReference>
<feature type="domain" description="AMP-binding enzyme C-terminal" evidence="7">
    <location>
        <begin position="484"/>
        <end position="561"/>
    </location>
</feature>
<evidence type="ECO:0000259" key="7">
    <source>
        <dbReference type="Pfam" id="PF13193"/>
    </source>
</evidence>
<dbReference type="Pfam" id="PF13193">
    <property type="entry name" value="AMP-binding_C"/>
    <property type="match status" value="1"/>
</dbReference>
<evidence type="ECO:0000313" key="8">
    <source>
        <dbReference type="EMBL" id="PRY57090.1"/>
    </source>
</evidence>
<dbReference type="InterPro" id="IPR000873">
    <property type="entry name" value="AMP-dep_synth/lig_dom"/>
</dbReference>
<dbReference type="Gene3D" id="3.40.50.12780">
    <property type="entry name" value="N-terminal domain of ligase-like"/>
    <property type="match status" value="1"/>
</dbReference>
<name>A0A2T0UGL6_9MICO</name>
<gene>
    <name evidence="8" type="ORF">BCF74_11610</name>
</gene>
<keyword evidence="9" id="KW-1185">Reference proteome</keyword>
<proteinExistence type="inferred from homology"/>
<dbReference type="GO" id="GO:0006637">
    <property type="term" value="P:acyl-CoA metabolic process"/>
    <property type="evidence" value="ECO:0007669"/>
    <property type="project" value="TreeGrafter"/>
</dbReference>
<evidence type="ECO:0000256" key="1">
    <source>
        <dbReference type="ARBA" id="ARBA00006432"/>
    </source>
</evidence>
<keyword evidence="3" id="KW-0547">Nucleotide-binding</keyword>
<evidence type="ECO:0000256" key="5">
    <source>
        <dbReference type="SAM" id="MobiDB-lite"/>
    </source>
</evidence>
<dbReference type="InterPro" id="IPR051087">
    <property type="entry name" value="Mitochondrial_ACSM"/>
</dbReference>
<evidence type="ECO:0000259" key="6">
    <source>
        <dbReference type="Pfam" id="PF00501"/>
    </source>
</evidence>
<dbReference type="Pfam" id="PF00501">
    <property type="entry name" value="AMP-binding"/>
    <property type="match status" value="1"/>
</dbReference>
<feature type="compositionally biased region" description="Basic and acidic residues" evidence="5">
    <location>
        <begin position="585"/>
        <end position="594"/>
    </location>
</feature>
<dbReference type="Gene3D" id="3.30.300.30">
    <property type="match status" value="1"/>
</dbReference>
<sequence length="594" mass="64025">MSESTTTSAPAPGAATETYRAARDQILGWRGRHEQAVREFTWPDLGEQFNWAVDWFDVIARGNDRTALVVIEEDGSSREATFDAMANRSDRVAQWLAERGVAQGDPVIIMLDNQVELWDCMLAVMKLGAVIMPTTSAAGASDIEDRVARGGARHVIANAAQTDKFGGVAGDVTRISVGAAEGWHDLGDAYAVDAPPTPHPGTAPSDPLLLYFTSGTTSKPKLVEHTQVSYPLGHLSTVFWLGLQPGDVHLNISSPGWAKHAWSCFFAPWIAEATIVVFNYARFDASALLEVLRQQEVTTFCAPPTVWRMLIGADLSGGPGSLREVIGAGEPLNPEVIAQVEKAWGLTLRDGYGQTEMTAAVGNTPGSPLKPGSMGRPLPGCPVVLVDPATGERVEGDGAEAGPTDDTARQRGVAEGELCLDLSAHPLPLMTGYQGDEERNAEAMAGGYYHTGDVASIDEDGYITYVGRTDDVFKASDYKISPFELESVLIEHPAVAEAAVVPAPDEVRLAVPKAYVVLAAGHEPTEETARSILAHAREHLQPWQRVRRIEFGELPKTISGKIRRVELRGREEELARGDAQAPANEWRDDLLKGD</sequence>
<protein>
    <submittedName>
        <fullName evidence="8">Acetyl-CoA synthetase</fullName>
    </submittedName>
</protein>
<dbReference type="InterPro" id="IPR020845">
    <property type="entry name" value="AMP-binding_CS"/>
</dbReference>
<feature type="domain" description="AMP-dependent synthetase/ligase" evidence="6">
    <location>
        <begin position="60"/>
        <end position="397"/>
    </location>
</feature>
<dbReference type="OrthoDB" id="9803968at2"/>
<dbReference type="InterPro" id="IPR045851">
    <property type="entry name" value="AMP-bd_C_sf"/>
</dbReference>
<dbReference type="PANTHER" id="PTHR43605">
    <property type="entry name" value="ACYL-COENZYME A SYNTHETASE"/>
    <property type="match status" value="1"/>
</dbReference>
<evidence type="ECO:0000313" key="9">
    <source>
        <dbReference type="Proteomes" id="UP000237822"/>
    </source>
</evidence>
<keyword evidence="4" id="KW-0067">ATP-binding</keyword>
<dbReference type="GO" id="GO:0016405">
    <property type="term" value="F:CoA-ligase activity"/>
    <property type="evidence" value="ECO:0007669"/>
    <property type="project" value="UniProtKB-ARBA"/>
</dbReference>
<comment type="similarity">
    <text evidence="1">Belongs to the ATP-dependent AMP-binding enzyme family.</text>
</comment>
<reference evidence="8 9" key="1">
    <citation type="submission" date="2018-03" db="EMBL/GenBank/DDBJ databases">
        <title>Genomic Encyclopedia of Archaeal and Bacterial Type Strains, Phase II (KMG-II): from individual species to whole genera.</title>
        <authorList>
            <person name="Goeker M."/>
        </authorList>
    </citation>
    <scope>NUCLEOTIDE SEQUENCE [LARGE SCALE GENOMIC DNA]</scope>
    <source>
        <strain evidence="8 9">ATCC BAA-1496</strain>
    </source>
</reference>
<dbReference type="AlphaFoldDB" id="A0A2T0UGL6"/>
<dbReference type="RefSeq" id="WP_106297893.1">
    <property type="nucleotide sequence ID" value="NZ_PVTI01000016.1"/>
</dbReference>
<evidence type="ECO:0000256" key="4">
    <source>
        <dbReference type="ARBA" id="ARBA00022840"/>
    </source>
</evidence>
<accession>A0A2T0UGL6</accession>
<dbReference type="GO" id="GO:0005524">
    <property type="term" value="F:ATP binding"/>
    <property type="evidence" value="ECO:0007669"/>
    <property type="project" value="UniProtKB-KW"/>
</dbReference>
<dbReference type="InterPro" id="IPR025110">
    <property type="entry name" value="AMP-bd_C"/>
</dbReference>
<dbReference type="PANTHER" id="PTHR43605:SF10">
    <property type="entry name" value="ACYL-COA SYNTHETASE MEDIUM CHAIN FAMILY MEMBER 3"/>
    <property type="match status" value="1"/>
</dbReference>
<dbReference type="Proteomes" id="UP000237822">
    <property type="component" value="Unassembled WGS sequence"/>
</dbReference>
<feature type="region of interest" description="Disordered" evidence="5">
    <location>
        <begin position="573"/>
        <end position="594"/>
    </location>
</feature>